<keyword evidence="2" id="KW-1003">Cell membrane</keyword>
<feature type="transmembrane region" description="Helical" evidence="7">
    <location>
        <begin position="235"/>
        <end position="255"/>
    </location>
</feature>
<feature type="transmembrane region" description="Helical" evidence="7">
    <location>
        <begin position="262"/>
        <end position="286"/>
    </location>
</feature>
<evidence type="ECO:0000256" key="2">
    <source>
        <dbReference type="ARBA" id="ARBA00022475"/>
    </source>
</evidence>
<name>A0A518BZT0_9BACT</name>
<dbReference type="InterPro" id="IPR017039">
    <property type="entry name" value="Virul_fac_BrkB"/>
</dbReference>
<evidence type="ECO:0000313" key="9">
    <source>
        <dbReference type="Proteomes" id="UP000320386"/>
    </source>
</evidence>
<dbReference type="GO" id="GO:0005886">
    <property type="term" value="C:plasma membrane"/>
    <property type="evidence" value="ECO:0007669"/>
    <property type="project" value="UniProtKB-SubCell"/>
</dbReference>
<evidence type="ECO:0000256" key="1">
    <source>
        <dbReference type="ARBA" id="ARBA00004651"/>
    </source>
</evidence>
<dbReference type="AlphaFoldDB" id="A0A518BZT0"/>
<feature type="transmembrane region" description="Helical" evidence="7">
    <location>
        <begin position="55"/>
        <end position="79"/>
    </location>
</feature>
<organism evidence="8 9">
    <name type="scientific">Mucisphaera calidilacus</name>
    <dbReference type="NCBI Taxonomy" id="2527982"/>
    <lineage>
        <taxon>Bacteria</taxon>
        <taxon>Pseudomonadati</taxon>
        <taxon>Planctomycetota</taxon>
        <taxon>Phycisphaerae</taxon>
        <taxon>Phycisphaerales</taxon>
        <taxon>Phycisphaeraceae</taxon>
        <taxon>Mucisphaera</taxon>
    </lineage>
</organism>
<evidence type="ECO:0000256" key="6">
    <source>
        <dbReference type="SAM" id="Coils"/>
    </source>
</evidence>
<dbReference type="PANTHER" id="PTHR30213">
    <property type="entry name" value="INNER MEMBRANE PROTEIN YHJD"/>
    <property type="match status" value="1"/>
</dbReference>
<dbReference type="OrthoDB" id="9808671at2"/>
<evidence type="ECO:0000313" key="8">
    <source>
        <dbReference type="EMBL" id="QDU72459.1"/>
    </source>
</evidence>
<feature type="transmembrane region" description="Helical" evidence="7">
    <location>
        <begin position="195"/>
        <end position="215"/>
    </location>
</feature>
<keyword evidence="6" id="KW-0175">Coiled coil</keyword>
<dbReference type="RefSeq" id="WP_145446623.1">
    <property type="nucleotide sequence ID" value="NZ_CP036280.1"/>
</dbReference>
<dbReference type="Pfam" id="PF03631">
    <property type="entry name" value="Virul_fac_BrkB"/>
    <property type="match status" value="1"/>
</dbReference>
<dbReference type="KEGG" id="mcad:Pan265_23240"/>
<dbReference type="PANTHER" id="PTHR30213:SF0">
    <property type="entry name" value="UPF0761 MEMBRANE PROTEIN YIHY"/>
    <property type="match status" value="1"/>
</dbReference>
<dbReference type="SUPFAM" id="SSF46785">
    <property type="entry name" value="Winged helix' DNA-binding domain"/>
    <property type="match status" value="1"/>
</dbReference>
<evidence type="ECO:0000256" key="5">
    <source>
        <dbReference type="ARBA" id="ARBA00023136"/>
    </source>
</evidence>
<evidence type="ECO:0000256" key="7">
    <source>
        <dbReference type="SAM" id="Phobius"/>
    </source>
</evidence>
<keyword evidence="4 7" id="KW-1133">Transmembrane helix</keyword>
<keyword evidence="5 7" id="KW-0472">Membrane</keyword>
<dbReference type="NCBIfam" id="TIGR00765">
    <property type="entry name" value="yihY_not_rbn"/>
    <property type="match status" value="1"/>
</dbReference>
<dbReference type="Gene3D" id="1.10.10.10">
    <property type="entry name" value="Winged helix-like DNA-binding domain superfamily/Winged helix DNA-binding domain"/>
    <property type="match status" value="1"/>
</dbReference>
<keyword evidence="3 7" id="KW-0812">Transmembrane</keyword>
<evidence type="ECO:0008006" key="10">
    <source>
        <dbReference type="Google" id="ProtNLM"/>
    </source>
</evidence>
<sequence>MQQWLKLITERVRRLLTQPVAELSLFQRSLRSMIVFAEYCALEMRRDRAGTMAAALTYHTLFSLLPTLVLMLVVSSVFVSEADRARFKEQTVNWALEWIELPENQVIITTEPKTPQQQIEDELTRQQEFEQARAALNENLESLLHQLEAVNLSGIGVIGLLVFIYGATGLLATIESSFNLVYKAQSDRPWYLRMVYYYFVISLAPLIILAGQVMQSWFIGLIDAGSWTNWLARPMVVLSPLLTTWGVMSFTFLLLPNTRVRVRYAVVGGFITALGWVAAGELYGLYVSQAGGSSLYGALALLPLSLMYLWILWLIVLFGLEVAYTLQTMPSEGLPKTFTLEEDDGPVLLTGAALVAVAAVVGRAFAQGGVVTTGTVSQELGINMATADGLLARLENWNLIRYVEGKRWETGGWALTRPPTAIPLSTMIERAHKDSPLKVELPEMEKLMRGQLDALGDRTLANLVEGDSA</sequence>
<feature type="coiled-coil region" evidence="6">
    <location>
        <begin position="119"/>
        <end position="153"/>
    </location>
</feature>
<dbReference type="EMBL" id="CP036280">
    <property type="protein sequence ID" value="QDU72459.1"/>
    <property type="molecule type" value="Genomic_DNA"/>
</dbReference>
<reference evidence="8 9" key="1">
    <citation type="submission" date="2019-02" db="EMBL/GenBank/DDBJ databases">
        <title>Deep-cultivation of Planctomycetes and their phenomic and genomic characterization uncovers novel biology.</title>
        <authorList>
            <person name="Wiegand S."/>
            <person name="Jogler M."/>
            <person name="Boedeker C."/>
            <person name="Pinto D."/>
            <person name="Vollmers J."/>
            <person name="Rivas-Marin E."/>
            <person name="Kohn T."/>
            <person name="Peeters S.H."/>
            <person name="Heuer A."/>
            <person name="Rast P."/>
            <person name="Oberbeckmann S."/>
            <person name="Bunk B."/>
            <person name="Jeske O."/>
            <person name="Meyerdierks A."/>
            <person name="Storesund J.E."/>
            <person name="Kallscheuer N."/>
            <person name="Luecker S."/>
            <person name="Lage O.M."/>
            <person name="Pohl T."/>
            <person name="Merkel B.J."/>
            <person name="Hornburger P."/>
            <person name="Mueller R.-W."/>
            <person name="Bruemmer F."/>
            <person name="Labrenz M."/>
            <person name="Spormann A.M."/>
            <person name="Op den Camp H."/>
            <person name="Overmann J."/>
            <person name="Amann R."/>
            <person name="Jetten M.S.M."/>
            <person name="Mascher T."/>
            <person name="Medema M.H."/>
            <person name="Devos D.P."/>
            <person name="Kaster A.-K."/>
            <person name="Ovreas L."/>
            <person name="Rohde M."/>
            <person name="Galperin M.Y."/>
            <person name="Jogler C."/>
        </authorList>
    </citation>
    <scope>NUCLEOTIDE SEQUENCE [LARGE SCALE GENOMIC DNA]</scope>
    <source>
        <strain evidence="8 9">Pan265</strain>
    </source>
</reference>
<feature type="transmembrane region" description="Helical" evidence="7">
    <location>
        <begin position="306"/>
        <end position="326"/>
    </location>
</feature>
<evidence type="ECO:0000256" key="3">
    <source>
        <dbReference type="ARBA" id="ARBA00022692"/>
    </source>
</evidence>
<dbReference type="InterPro" id="IPR036390">
    <property type="entry name" value="WH_DNA-bd_sf"/>
</dbReference>
<proteinExistence type="predicted"/>
<feature type="transmembrane region" description="Helical" evidence="7">
    <location>
        <begin position="152"/>
        <end position="174"/>
    </location>
</feature>
<protein>
    <recommendedName>
        <fullName evidence="10">YihY family inner membrane protein</fullName>
    </recommendedName>
</protein>
<gene>
    <name evidence="8" type="ORF">Pan265_23240</name>
</gene>
<comment type="subcellular location">
    <subcellularLocation>
        <location evidence="1">Cell membrane</location>
        <topology evidence="1">Multi-pass membrane protein</topology>
    </subcellularLocation>
</comment>
<dbReference type="InterPro" id="IPR036388">
    <property type="entry name" value="WH-like_DNA-bd_sf"/>
</dbReference>
<accession>A0A518BZT0</accession>
<evidence type="ECO:0000256" key="4">
    <source>
        <dbReference type="ARBA" id="ARBA00022989"/>
    </source>
</evidence>
<dbReference type="Proteomes" id="UP000320386">
    <property type="component" value="Chromosome"/>
</dbReference>
<keyword evidence="9" id="KW-1185">Reference proteome</keyword>